<evidence type="ECO:0000313" key="2">
    <source>
        <dbReference type="EMBL" id="TQD82488.1"/>
    </source>
</evidence>
<organism evidence="2 3">
    <name type="scientific">Malus baccata</name>
    <name type="common">Siberian crab apple</name>
    <name type="synonym">Pyrus baccata</name>
    <dbReference type="NCBI Taxonomy" id="106549"/>
    <lineage>
        <taxon>Eukaryota</taxon>
        <taxon>Viridiplantae</taxon>
        <taxon>Streptophyta</taxon>
        <taxon>Embryophyta</taxon>
        <taxon>Tracheophyta</taxon>
        <taxon>Spermatophyta</taxon>
        <taxon>Magnoliopsida</taxon>
        <taxon>eudicotyledons</taxon>
        <taxon>Gunneridae</taxon>
        <taxon>Pentapetalae</taxon>
        <taxon>rosids</taxon>
        <taxon>fabids</taxon>
        <taxon>Rosales</taxon>
        <taxon>Rosaceae</taxon>
        <taxon>Amygdaloideae</taxon>
        <taxon>Maleae</taxon>
        <taxon>Malus</taxon>
    </lineage>
</organism>
<sequence>MLTSFSSAAIRRKLATTDPLAASASSISSPPMRYSTLGVLLPRLLDRSPAAVAAQKTSPSPTISTSTSSRRESTVPEPLSRSSSMLTMSTRSHSLITPPPPSPSCFSRRPGGFSGSKFDKGDAVVMLHYTYGAVKKSIEAYVTRAGGLMVGGLG</sequence>
<feature type="compositionally biased region" description="Low complexity" evidence="1">
    <location>
        <begin position="79"/>
        <end position="92"/>
    </location>
</feature>
<feature type="region of interest" description="Disordered" evidence="1">
    <location>
        <begin position="50"/>
        <end position="103"/>
    </location>
</feature>
<dbReference type="EMBL" id="VIEB01000719">
    <property type="protein sequence ID" value="TQD82488.1"/>
    <property type="molecule type" value="Genomic_DNA"/>
</dbReference>
<gene>
    <name evidence="2" type="ORF">C1H46_031963</name>
</gene>
<evidence type="ECO:0000313" key="3">
    <source>
        <dbReference type="Proteomes" id="UP000315295"/>
    </source>
</evidence>
<dbReference type="STRING" id="106549.A0A540L7M7"/>
<comment type="caution">
    <text evidence="2">The sequence shown here is derived from an EMBL/GenBank/DDBJ whole genome shotgun (WGS) entry which is preliminary data.</text>
</comment>
<dbReference type="Proteomes" id="UP000315295">
    <property type="component" value="Unassembled WGS sequence"/>
</dbReference>
<name>A0A540L7M7_MALBA</name>
<keyword evidence="3" id="KW-1185">Reference proteome</keyword>
<feature type="compositionally biased region" description="Low complexity" evidence="1">
    <location>
        <begin position="57"/>
        <end position="68"/>
    </location>
</feature>
<accession>A0A540L7M7</accession>
<evidence type="ECO:0000256" key="1">
    <source>
        <dbReference type="SAM" id="MobiDB-lite"/>
    </source>
</evidence>
<protein>
    <submittedName>
        <fullName evidence="2">Uncharacterized protein</fullName>
    </submittedName>
</protein>
<proteinExistence type="predicted"/>
<dbReference type="AlphaFoldDB" id="A0A540L7M7"/>
<reference evidence="2 3" key="1">
    <citation type="journal article" date="2019" name="G3 (Bethesda)">
        <title>Sequencing of a Wild Apple (Malus baccata) Genome Unravels the Differences Between Cultivated and Wild Apple Species Regarding Disease Resistance and Cold Tolerance.</title>
        <authorList>
            <person name="Chen X."/>
        </authorList>
    </citation>
    <scope>NUCLEOTIDE SEQUENCE [LARGE SCALE GENOMIC DNA]</scope>
    <source>
        <strain evidence="3">cv. Shandingzi</strain>
        <tissue evidence="2">Leaves</tissue>
    </source>
</reference>